<organism evidence="7 8">
    <name type="scientific">Sporosarcina oncorhynchi</name>
    <dbReference type="NCBI Taxonomy" id="3056444"/>
    <lineage>
        <taxon>Bacteria</taxon>
        <taxon>Bacillati</taxon>
        <taxon>Bacillota</taxon>
        <taxon>Bacilli</taxon>
        <taxon>Bacillales</taxon>
        <taxon>Caryophanaceae</taxon>
        <taxon>Sporosarcina</taxon>
    </lineage>
</organism>
<dbReference type="Pfam" id="PF01061">
    <property type="entry name" value="ABC2_membrane"/>
    <property type="match status" value="1"/>
</dbReference>
<dbReference type="InterPro" id="IPR051784">
    <property type="entry name" value="Nod_factor_ABC_transporter"/>
</dbReference>
<feature type="transmembrane region" description="Helical" evidence="5">
    <location>
        <begin position="55"/>
        <end position="80"/>
    </location>
</feature>
<keyword evidence="3 5" id="KW-1133">Transmembrane helix</keyword>
<gene>
    <name evidence="7" type="ORF">QWT69_13360</name>
</gene>
<comment type="similarity">
    <text evidence="5">Belongs to the ABC-2 integral membrane protein family.</text>
</comment>
<dbReference type="InterPro" id="IPR013525">
    <property type="entry name" value="ABC2_TM"/>
</dbReference>
<protein>
    <recommendedName>
        <fullName evidence="5">Transport permease protein</fullName>
    </recommendedName>
</protein>
<dbReference type="InterPro" id="IPR047817">
    <property type="entry name" value="ABC2_TM_bact-type"/>
</dbReference>
<evidence type="ECO:0000256" key="2">
    <source>
        <dbReference type="ARBA" id="ARBA00022692"/>
    </source>
</evidence>
<feature type="transmembrane region" description="Helical" evidence="5">
    <location>
        <begin position="172"/>
        <end position="193"/>
    </location>
</feature>
<dbReference type="PANTHER" id="PTHR43229">
    <property type="entry name" value="NODULATION PROTEIN J"/>
    <property type="match status" value="1"/>
</dbReference>
<name>A0ABZ0L313_9BACL</name>
<dbReference type="EMBL" id="CP129118">
    <property type="protein sequence ID" value="WOV86850.1"/>
    <property type="molecule type" value="Genomic_DNA"/>
</dbReference>
<evidence type="ECO:0000256" key="1">
    <source>
        <dbReference type="ARBA" id="ARBA00004141"/>
    </source>
</evidence>
<accession>A0ABZ0L313</accession>
<keyword evidence="4 5" id="KW-0472">Membrane</keyword>
<dbReference type="InterPro" id="IPR000412">
    <property type="entry name" value="ABC_2_transport"/>
</dbReference>
<dbReference type="PANTHER" id="PTHR43229:SF2">
    <property type="entry name" value="NODULATION PROTEIN J"/>
    <property type="match status" value="1"/>
</dbReference>
<evidence type="ECO:0000256" key="3">
    <source>
        <dbReference type="ARBA" id="ARBA00022989"/>
    </source>
</evidence>
<evidence type="ECO:0000256" key="4">
    <source>
        <dbReference type="ARBA" id="ARBA00023136"/>
    </source>
</evidence>
<keyword evidence="8" id="KW-1185">Reference proteome</keyword>
<keyword evidence="5" id="KW-1003">Cell membrane</keyword>
<feature type="transmembrane region" description="Helical" evidence="5">
    <location>
        <begin position="101"/>
        <end position="130"/>
    </location>
</feature>
<evidence type="ECO:0000313" key="7">
    <source>
        <dbReference type="EMBL" id="WOV86850.1"/>
    </source>
</evidence>
<reference evidence="7 8" key="1">
    <citation type="submission" date="2023-06" db="EMBL/GenBank/DDBJ databases">
        <title>Sporosarcina sp. nov., isolated from Korean tranditional fermented seafood 'Jeotgal'.</title>
        <authorList>
            <person name="Yang A.I."/>
            <person name="Shin N.-R."/>
        </authorList>
    </citation>
    <scope>NUCLEOTIDE SEQUENCE [LARGE SCALE GENOMIC DNA]</scope>
    <source>
        <strain evidence="7 8">T2O-4</strain>
    </source>
</reference>
<proteinExistence type="inferred from homology"/>
<evidence type="ECO:0000313" key="8">
    <source>
        <dbReference type="Proteomes" id="UP001303902"/>
    </source>
</evidence>
<feature type="transmembrane region" description="Helical" evidence="5">
    <location>
        <begin position="258"/>
        <end position="279"/>
    </location>
</feature>
<evidence type="ECO:0000256" key="5">
    <source>
        <dbReference type="RuleBase" id="RU361157"/>
    </source>
</evidence>
<dbReference type="RefSeq" id="WP_317966381.1">
    <property type="nucleotide sequence ID" value="NZ_CP129118.1"/>
</dbReference>
<comment type="subcellular location">
    <subcellularLocation>
        <location evidence="5">Cell membrane</location>
        <topology evidence="5">Multi-pass membrane protein</topology>
    </subcellularLocation>
    <subcellularLocation>
        <location evidence="1">Membrane</location>
        <topology evidence="1">Multi-pass membrane protein</topology>
    </subcellularLocation>
</comment>
<dbReference type="Proteomes" id="UP001303902">
    <property type="component" value="Chromosome"/>
</dbReference>
<keyword evidence="2 5" id="KW-0812">Transmembrane</keyword>
<sequence>MLLFVKRNMLIYARDKSAVFFSLLSVLILIGLYVFFLGDLIAGGLPDFPAKNWLLLSWIIAGVLSVTSVTTTLGAFGIMVEDKANQAYKDFDVAPIKRSTLLGGYIISSLSIGFFICVVALLLSNIMLFISGEPMMALLTIFKATGIILLSVLTAASMIALLVTFFKTSNAFAAISTVVGTLLGFLAGIYIPIGNLPSYLQGIIKVFPLSHPAALLRQTLMEAPLEKAFAGAPADMQTGFEKTMGVFFELNGNTVPPLYSVLYLIGITILFFSLTVWVMRLKKEVV</sequence>
<feature type="domain" description="ABC transmembrane type-2" evidence="6">
    <location>
        <begin position="17"/>
        <end position="282"/>
    </location>
</feature>
<keyword evidence="5" id="KW-0813">Transport</keyword>
<feature type="transmembrane region" description="Helical" evidence="5">
    <location>
        <begin position="20"/>
        <end position="43"/>
    </location>
</feature>
<dbReference type="PIRSF" id="PIRSF006648">
    <property type="entry name" value="DrrB"/>
    <property type="match status" value="1"/>
</dbReference>
<evidence type="ECO:0000259" key="6">
    <source>
        <dbReference type="PROSITE" id="PS51012"/>
    </source>
</evidence>
<dbReference type="PROSITE" id="PS51012">
    <property type="entry name" value="ABC_TM2"/>
    <property type="match status" value="1"/>
</dbReference>
<feature type="transmembrane region" description="Helical" evidence="5">
    <location>
        <begin position="136"/>
        <end position="165"/>
    </location>
</feature>